<dbReference type="SUPFAM" id="SSF55811">
    <property type="entry name" value="Nudix"/>
    <property type="match status" value="1"/>
</dbReference>
<dbReference type="PANTHER" id="PTHR47707">
    <property type="entry name" value="8-OXO-DGTP DIPHOSPHATASE"/>
    <property type="match status" value="1"/>
</dbReference>
<evidence type="ECO:0000256" key="8">
    <source>
        <dbReference type="ARBA" id="ARBA00022842"/>
    </source>
</evidence>
<gene>
    <name evidence="13" type="ORF">GC106_49820</name>
</gene>
<keyword evidence="8" id="KW-0460">Magnesium</keyword>
<keyword evidence="6" id="KW-0227">DNA damage</keyword>
<protein>
    <recommendedName>
        <fullName evidence="11">8-oxo-dGTP diphosphatase</fullName>
        <ecNumber evidence="11">3.6.1.55</ecNumber>
    </recommendedName>
</protein>
<dbReference type="Proteomes" id="UP000763557">
    <property type="component" value="Unassembled WGS sequence"/>
</dbReference>
<accession>A0ABX2FA23</accession>
<evidence type="ECO:0000313" key="14">
    <source>
        <dbReference type="Proteomes" id="UP000763557"/>
    </source>
</evidence>
<keyword evidence="9" id="KW-0234">DNA repair</keyword>
<proteinExistence type="inferred from homology"/>
<dbReference type="RefSeq" id="WP_312872857.1">
    <property type="nucleotide sequence ID" value="NZ_CBCSGW010000044.1"/>
</dbReference>
<dbReference type="Pfam" id="PF00293">
    <property type="entry name" value="NUDIX"/>
    <property type="match status" value="1"/>
</dbReference>
<keyword evidence="5" id="KW-0479">Metal-binding</keyword>
<keyword evidence="7" id="KW-0378">Hydrolase</keyword>
<evidence type="ECO:0000256" key="5">
    <source>
        <dbReference type="ARBA" id="ARBA00022723"/>
    </source>
</evidence>
<dbReference type="PRINTS" id="PR00502">
    <property type="entry name" value="NUDIXFAMILY"/>
</dbReference>
<dbReference type="EMBL" id="JAAATY010000016">
    <property type="protein sequence ID" value="NRN67742.1"/>
    <property type="molecule type" value="Genomic_DNA"/>
</dbReference>
<evidence type="ECO:0000256" key="3">
    <source>
        <dbReference type="ARBA" id="ARBA00022457"/>
    </source>
</evidence>
<feature type="domain" description="Nudix hydrolase" evidence="12">
    <location>
        <begin position="108"/>
        <end position="232"/>
    </location>
</feature>
<reference evidence="13 14" key="1">
    <citation type="submission" date="2020-01" db="EMBL/GenBank/DDBJ databases">
        <title>Kibdelosporangium persica a novel Actinomycetes from a hot desert in Iran.</title>
        <authorList>
            <person name="Safaei N."/>
            <person name="Zaburannyi N."/>
            <person name="Mueller R."/>
            <person name="Wink J."/>
        </authorList>
    </citation>
    <scope>NUCLEOTIDE SEQUENCE [LARGE SCALE GENOMIC DNA]</scope>
    <source>
        <strain evidence="13 14">4NS15</strain>
    </source>
</reference>
<organism evidence="13 14">
    <name type="scientific">Kibdelosporangium persicum</name>
    <dbReference type="NCBI Taxonomy" id="2698649"/>
    <lineage>
        <taxon>Bacteria</taxon>
        <taxon>Bacillati</taxon>
        <taxon>Actinomycetota</taxon>
        <taxon>Actinomycetes</taxon>
        <taxon>Pseudonocardiales</taxon>
        <taxon>Pseudonocardiaceae</taxon>
        <taxon>Kibdelosporangium</taxon>
    </lineage>
</organism>
<dbReference type="InterPro" id="IPR000086">
    <property type="entry name" value="NUDIX_hydrolase_dom"/>
</dbReference>
<comment type="catalytic activity">
    <reaction evidence="10">
        <text>8-oxo-dGTP + H2O = 8-oxo-dGMP + diphosphate + H(+)</text>
        <dbReference type="Rhea" id="RHEA:31575"/>
        <dbReference type="ChEBI" id="CHEBI:15377"/>
        <dbReference type="ChEBI" id="CHEBI:15378"/>
        <dbReference type="ChEBI" id="CHEBI:33019"/>
        <dbReference type="ChEBI" id="CHEBI:63224"/>
        <dbReference type="ChEBI" id="CHEBI:77896"/>
        <dbReference type="EC" id="3.6.1.55"/>
    </reaction>
</comment>
<dbReference type="Gene3D" id="3.90.79.10">
    <property type="entry name" value="Nucleoside Triphosphate Pyrophosphohydrolase"/>
    <property type="match status" value="1"/>
</dbReference>
<dbReference type="InterPro" id="IPR015797">
    <property type="entry name" value="NUDIX_hydrolase-like_dom_sf"/>
</dbReference>
<name>A0ABX2FA23_9PSEU</name>
<evidence type="ECO:0000256" key="2">
    <source>
        <dbReference type="ARBA" id="ARBA00005582"/>
    </source>
</evidence>
<keyword evidence="4" id="KW-0235">DNA replication</keyword>
<dbReference type="InterPro" id="IPR047127">
    <property type="entry name" value="MutT-like"/>
</dbReference>
<sequence length="240" mass="25456">MPALRTTALIDAPARTVAGAFIELASKRAHVVSVSDDMIAAVLPGRPFRAARLTGKCASTEAGTLLTCELSWLSPNAFVDGIAVRRPVLSLLGSVAESTRARAVELTGAPVIVGTAIVRDGRILAQRRAFPAEIAGMWELPGGRVEPGESDQDAVRRECREELGVDVSPGEAAGPDVVLPGGKLLRIYQATTDGEPKAVEHEAVRWLSRDELGDVDWLPADRILLPVFRALVDAGTHEGT</sequence>
<comment type="caution">
    <text evidence="13">The sequence shown here is derived from an EMBL/GenBank/DDBJ whole genome shotgun (WGS) entry which is preliminary data.</text>
</comment>
<evidence type="ECO:0000256" key="7">
    <source>
        <dbReference type="ARBA" id="ARBA00022801"/>
    </source>
</evidence>
<comment type="similarity">
    <text evidence="2">Belongs to the Nudix hydrolase family.</text>
</comment>
<evidence type="ECO:0000256" key="9">
    <source>
        <dbReference type="ARBA" id="ARBA00023204"/>
    </source>
</evidence>
<evidence type="ECO:0000256" key="4">
    <source>
        <dbReference type="ARBA" id="ARBA00022705"/>
    </source>
</evidence>
<dbReference type="PROSITE" id="PS51462">
    <property type="entry name" value="NUDIX"/>
    <property type="match status" value="1"/>
</dbReference>
<keyword evidence="3" id="KW-0515">Mutator protein</keyword>
<evidence type="ECO:0000256" key="6">
    <source>
        <dbReference type="ARBA" id="ARBA00022763"/>
    </source>
</evidence>
<evidence type="ECO:0000256" key="1">
    <source>
        <dbReference type="ARBA" id="ARBA00001946"/>
    </source>
</evidence>
<dbReference type="CDD" id="cd03425">
    <property type="entry name" value="NUDIX_MutT_NudA_like"/>
    <property type="match status" value="1"/>
</dbReference>
<keyword evidence="14" id="KW-1185">Reference proteome</keyword>
<comment type="cofactor">
    <cofactor evidence="1">
        <name>Mg(2+)</name>
        <dbReference type="ChEBI" id="CHEBI:18420"/>
    </cofactor>
</comment>
<evidence type="ECO:0000313" key="13">
    <source>
        <dbReference type="EMBL" id="NRN67742.1"/>
    </source>
</evidence>
<evidence type="ECO:0000256" key="10">
    <source>
        <dbReference type="ARBA" id="ARBA00035861"/>
    </source>
</evidence>
<dbReference type="PANTHER" id="PTHR47707:SF1">
    <property type="entry name" value="NUDIX HYDROLASE FAMILY PROTEIN"/>
    <property type="match status" value="1"/>
</dbReference>
<evidence type="ECO:0000256" key="11">
    <source>
        <dbReference type="ARBA" id="ARBA00038905"/>
    </source>
</evidence>
<dbReference type="EC" id="3.6.1.55" evidence="11"/>
<dbReference type="InterPro" id="IPR020476">
    <property type="entry name" value="Nudix_hydrolase"/>
</dbReference>
<evidence type="ECO:0000259" key="12">
    <source>
        <dbReference type="PROSITE" id="PS51462"/>
    </source>
</evidence>